<name>A0A7J6WM63_THATH</name>
<evidence type="ECO:0000313" key="2">
    <source>
        <dbReference type="EMBL" id="KAF5198444.1"/>
    </source>
</evidence>
<dbReference type="Pfam" id="PF00264">
    <property type="entry name" value="Tyrosinase"/>
    <property type="match status" value="1"/>
</dbReference>
<dbReference type="SUPFAM" id="SSF48056">
    <property type="entry name" value="Di-copper centre-containing domain"/>
    <property type="match status" value="1"/>
</dbReference>
<dbReference type="InterPro" id="IPR002227">
    <property type="entry name" value="Tyrosinase_Cu-bd"/>
</dbReference>
<keyword evidence="3" id="KW-1185">Reference proteome</keyword>
<feature type="domain" description="Tyrosinase copper-binding" evidence="1">
    <location>
        <begin position="14"/>
        <end position="65"/>
    </location>
</feature>
<dbReference type="EMBL" id="JABWDY010013218">
    <property type="protein sequence ID" value="KAF5198444.1"/>
    <property type="molecule type" value="Genomic_DNA"/>
</dbReference>
<gene>
    <name evidence="2" type="ORF">FRX31_011967</name>
</gene>
<evidence type="ECO:0000313" key="3">
    <source>
        <dbReference type="Proteomes" id="UP000554482"/>
    </source>
</evidence>
<reference evidence="2 3" key="1">
    <citation type="submission" date="2020-06" db="EMBL/GenBank/DDBJ databases">
        <title>Transcriptomic and genomic resources for Thalictrum thalictroides and T. hernandezii: Facilitating candidate gene discovery in an emerging model plant lineage.</title>
        <authorList>
            <person name="Arias T."/>
            <person name="Riano-Pachon D.M."/>
            <person name="Di Stilio V.S."/>
        </authorList>
    </citation>
    <scope>NUCLEOTIDE SEQUENCE [LARGE SCALE GENOMIC DNA]</scope>
    <source>
        <strain evidence="3">cv. WT478/WT964</strain>
        <tissue evidence="2">Leaves</tissue>
    </source>
</reference>
<proteinExistence type="predicted"/>
<accession>A0A7J6WM63</accession>
<organism evidence="2 3">
    <name type="scientific">Thalictrum thalictroides</name>
    <name type="common">Rue-anemone</name>
    <name type="synonym">Anemone thalictroides</name>
    <dbReference type="NCBI Taxonomy" id="46969"/>
    <lineage>
        <taxon>Eukaryota</taxon>
        <taxon>Viridiplantae</taxon>
        <taxon>Streptophyta</taxon>
        <taxon>Embryophyta</taxon>
        <taxon>Tracheophyta</taxon>
        <taxon>Spermatophyta</taxon>
        <taxon>Magnoliopsida</taxon>
        <taxon>Ranunculales</taxon>
        <taxon>Ranunculaceae</taxon>
        <taxon>Thalictroideae</taxon>
        <taxon>Thalictrum</taxon>
    </lineage>
</organism>
<dbReference type="AlphaFoldDB" id="A0A7J6WM63"/>
<dbReference type="OrthoDB" id="6132182at2759"/>
<comment type="caution">
    <text evidence="2">The sequence shown here is derived from an EMBL/GenBank/DDBJ whole genome shotgun (WGS) entry which is preliminary data.</text>
</comment>
<protein>
    <recommendedName>
        <fullName evidence="1">Tyrosinase copper-binding domain-containing protein</fullName>
    </recommendedName>
</protein>
<dbReference type="Gene3D" id="1.10.1280.10">
    <property type="entry name" value="Di-copper center containing domain from catechol oxidase"/>
    <property type="match status" value="1"/>
</dbReference>
<dbReference type="Proteomes" id="UP000554482">
    <property type="component" value="Unassembled WGS sequence"/>
</dbReference>
<evidence type="ECO:0000259" key="1">
    <source>
        <dbReference type="Pfam" id="PF00264"/>
    </source>
</evidence>
<sequence>MTPVMVEELYVEMAPHDSLHGWVGKESNRYLEHMECSMQQLVILILYIFYAHHSNLDCVWSVWEELRDCRSSLAGFVTSFTIMKSHSSLVRIKIRDVLNMT</sequence>
<dbReference type="InterPro" id="IPR008922">
    <property type="entry name" value="Di-copper_centre_dom_sf"/>
</dbReference>
<dbReference type="GO" id="GO:0016491">
    <property type="term" value="F:oxidoreductase activity"/>
    <property type="evidence" value="ECO:0007669"/>
    <property type="project" value="InterPro"/>
</dbReference>